<dbReference type="OrthoDB" id="427711at2759"/>
<reference evidence="3 4" key="1">
    <citation type="journal article" date="2018" name="Proc. Natl. Acad. Sci. U.S.A.">
        <title>Linking secondary metabolites to gene clusters through genome sequencing of six diverse Aspergillus species.</title>
        <authorList>
            <person name="Kaerboelling I."/>
            <person name="Vesth T.C."/>
            <person name="Frisvad J.C."/>
            <person name="Nybo J.L."/>
            <person name="Theobald S."/>
            <person name="Kuo A."/>
            <person name="Bowyer P."/>
            <person name="Matsuda Y."/>
            <person name="Mondo S."/>
            <person name="Lyhne E.K."/>
            <person name="Kogle M.E."/>
            <person name="Clum A."/>
            <person name="Lipzen A."/>
            <person name="Salamov A."/>
            <person name="Ngan C.Y."/>
            <person name="Daum C."/>
            <person name="Chiniquy J."/>
            <person name="Barry K."/>
            <person name="LaButti K."/>
            <person name="Haridas S."/>
            <person name="Simmons B.A."/>
            <person name="Magnuson J.K."/>
            <person name="Mortensen U.H."/>
            <person name="Larsen T.O."/>
            <person name="Grigoriev I.V."/>
            <person name="Baker S.E."/>
            <person name="Andersen M.R."/>
        </authorList>
    </citation>
    <scope>NUCLEOTIDE SEQUENCE [LARGE SCALE GENOMIC DNA]</scope>
    <source>
        <strain evidence="3 4">IBT 24754</strain>
    </source>
</reference>
<dbReference type="GeneID" id="63816285"/>
<feature type="compositionally biased region" description="Polar residues" evidence="1">
    <location>
        <begin position="125"/>
        <end position="138"/>
    </location>
</feature>
<feature type="compositionally biased region" description="Polar residues" evidence="1">
    <location>
        <begin position="73"/>
        <end position="88"/>
    </location>
</feature>
<feature type="region of interest" description="Disordered" evidence="1">
    <location>
        <begin position="18"/>
        <end position="174"/>
    </location>
</feature>
<dbReference type="Gene3D" id="3.40.50.10190">
    <property type="entry name" value="BRCT domain"/>
    <property type="match status" value="1"/>
</dbReference>
<dbReference type="RefSeq" id="XP_040750876.1">
    <property type="nucleotide sequence ID" value="XM_040899403.1"/>
</dbReference>
<name>A0A2T5LT70_9EURO</name>
<gene>
    <name evidence="3" type="ORF">P175DRAFT_0525050</name>
</gene>
<dbReference type="EMBL" id="MSFN02000006">
    <property type="protein sequence ID" value="PTU19484.1"/>
    <property type="molecule type" value="Genomic_DNA"/>
</dbReference>
<dbReference type="Proteomes" id="UP000244073">
    <property type="component" value="Unassembled WGS sequence"/>
</dbReference>
<dbReference type="InterPro" id="IPR001357">
    <property type="entry name" value="BRCT_dom"/>
</dbReference>
<feature type="compositionally biased region" description="Basic and acidic residues" evidence="1">
    <location>
        <begin position="105"/>
        <end position="115"/>
    </location>
</feature>
<feature type="compositionally biased region" description="Polar residues" evidence="1">
    <location>
        <begin position="21"/>
        <end position="37"/>
    </location>
</feature>
<feature type="domain" description="BRCT" evidence="2">
    <location>
        <begin position="178"/>
        <end position="285"/>
    </location>
</feature>
<evidence type="ECO:0000313" key="4">
    <source>
        <dbReference type="Proteomes" id="UP000244073"/>
    </source>
</evidence>
<evidence type="ECO:0000259" key="2">
    <source>
        <dbReference type="PROSITE" id="PS50172"/>
    </source>
</evidence>
<evidence type="ECO:0000256" key="1">
    <source>
        <dbReference type="SAM" id="MobiDB-lite"/>
    </source>
</evidence>
<evidence type="ECO:0000313" key="3">
    <source>
        <dbReference type="EMBL" id="PTU19484.1"/>
    </source>
</evidence>
<dbReference type="SUPFAM" id="SSF52113">
    <property type="entry name" value="BRCT domain"/>
    <property type="match status" value="1"/>
</dbReference>
<comment type="caution">
    <text evidence="3">The sequence shown here is derived from an EMBL/GenBank/DDBJ whole genome shotgun (WGS) entry which is preliminary data.</text>
</comment>
<dbReference type="AlphaFoldDB" id="A0A2T5LT70"/>
<dbReference type="InterPro" id="IPR036420">
    <property type="entry name" value="BRCT_dom_sf"/>
</dbReference>
<protein>
    <recommendedName>
        <fullName evidence="2">BRCT domain-containing protein</fullName>
    </recommendedName>
</protein>
<dbReference type="SMART" id="SM00292">
    <property type="entry name" value="BRCT"/>
    <property type="match status" value="1"/>
</dbReference>
<proteinExistence type="predicted"/>
<sequence>MPHQQDIYSVTATNHLRFDPWNSSSTGHQVSDTTTPGTEWRRTREAKLAQQLRTGDCTVDPSSAASSASSSSLYTNTTRGKQKTTQPHGQGEEGQWVWGCTAARTEPDPRQRDIRSMMMRVKKGASSTTVPPSPNQREIQGRKKPVDVGDSGAVGKSRPEHDDDDDDAEEKWKKGSGLESDILHGATVYINGRTAPLVSDHKLRGLLVAHGATLSLALSRRVSHVIIGKPNAGPGGAGAGGGLAAGKIQKEIQRGGWRGIKIVGVEWVLESIKAGKRLPETRFAINLSNQRSVLAFM</sequence>
<dbReference type="Pfam" id="PF00533">
    <property type="entry name" value="BRCT"/>
    <property type="match status" value="1"/>
</dbReference>
<dbReference type="PROSITE" id="PS50172">
    <property type="entry name" value="BRCT"/>
    <property type="match status" value="1"/>
</dbReference>
<accession>A0A2T5LT70</accession>
<organism evidence="3 4">
    <name type="scientific">Aspergillus ochraceoroseus IBT 24754</name>
    <dbReference type="NCBI Taxonomy" id="1392256"/>
    <lineage>
        <taxon>Eukaryota</taxon>
        <taxon>Fungi</taxon>
        <taxon>Dikarya</taxon>
        <taxon>Ascomycota</taxon>
        <taxon>Pezizomycotina</taxon>
        <taxon>Eurotiomycetes</taxon>
        <taxon>Eurotiomycetidae</taxon>
        <taxon>Eurotiales</taxon>
        <taxon>Aspergillaceae</taxon>
        <taxon>Aspergillus</taxon>
        <taxon>Aspergillus subgen. Nidulantes</taxon>
    </lineage>
</organism>
<dbReference type="VEuPathDB" id="FungiDB:P175DRAFT_0525050"/>
<feature type="compositionally biased region" description="Low complexity" evidence="1">
    <location>
        <begin position="62"/>
        <end position="72"/>
    </location>
</feature>